<keyword evidence="2" id="KW-1185">Reference proteome</keyword>
<protein>
    <submittedName>
        <fullName evidence="1">Uncharacterized protein</fullName>
    </submittedName>
</protein>
<evidence type="ECO:0000313" key="1">
    <source>
        <dbReference type="EMBL" id="RNA05548.1"/>
    </source>
</evidence>
<comment type="caution">
    <text evidence="1">The sequence shown here is derived from an EMBL/GenBank/DDBJ whole genome shotgun (WGS) entry which is preliminary data.</text>
</comment>
<dbReference type="Proteomes" id="UP000276133">
    <property type="component" value="Unassembled WGS sequence"/>
</dbReference>
<reference evidence="1 2" key="1">
    <citation type="journal article" date="2018" name="Sci. Rep.">
        <title>Genomic signatures of local adaptation to the degree of environmental predictability in rotifers.</title>
        <authorList>
            <person name="Franch-Gras L."/>
            <person name="Hahn C."/>
            <person name="Garcia-Roger E.M."/>
            <person name="Carmona M.J."/>
            <person name="Serra M."/>
            <person name="Gomez A."/>
        </authorList>
    </citation>
    <scope>NUCLEOTIDE SEQUENCE [LARGE SCALE GENOMIC DNA]</scope>
    <source>
        <strain evidence="1">HYR1</strain>
    </source>
</reference>
<accession>A0A3M7Q3L7</accession>
<dbReference type="AlphaFoldDB" id="A0A3M7Q3L7"/>
<proteinExistence type="predicted"/>
<sequence length="75" mass="8876">MNISILLLYSLKKFSSLLADHNNLRILEQTIISVFFRYSTQVFEHLWLKNFDKDKEVLNKVMNKILLKINGSLSF</sequence>
<gene>
    <name evidence="1" type="ORF">BpHYR1_030851</name>
</gene>
<evidence type="ECO:0000313" key="2">
    <source>
        <dbReference type="Proteomes" id="UP000276133"/>
    </source>
</evidence>
<organism evidence="1 2">
    <name type="scientific">Brachionus plicatilis</name>
    <name type="common">Marine rotifer</name>
    <name type="synonym">Brachionus muelleri</name>
    <dbReference type="NCBI Taxonomy" id="10195"/>
    <lineage>
        <taxon>Eukaryota</taxon>
        <taxon>Metazoa</taxon>
        <taxon>Spiralia</taxon>
        <taxon>Gnathifera</taxon>
        <taxon>Rotifera</taxon>
        <taxon>Eurotatoria</taxon>
        <taxon>Monogononta</taxon>
        <taxon>Pseudotrocha</taxon>
        <taxon>Ploima</taxon>
        <taxon>Brachionidae</taxon>
        <taxon>Brachionus</taxon>
    </lineage>
</organism>
<name>A0A3M7Q3L7_BRAPC</name>
<dbReference type="EMBL" id="REGN01007676">
    <property type="protein sequence ID" value="RNA05548.1"/>
    <property type="molecule type" value="Genomic_DNA"/>
</dbReference>